<dbReference type="InterPro" id="IPR037523">
    <property type="entry name" value="VOC_core"/>
</dbReference>
<protein>
    <recommendedName>
        <fullName evidence="2">VOC domain-containing protein</fullName>
    </recommendedName>
</protein>
<dbReference type="EMBL" id="MFDD01000003">
    <property type="protein sequence ID" value="OGE40958.1"/>
    <property type="molecule type" value="Genomic_DNA"/>
</dbReference>
<accession>A0A1F5KJ84</accession>
<organism evidence="3 4">
    <name type="scientific">Candidatus Daviesbacteria bacterium RIFCSPHIGHO2_02_FULL_43_12</name>
    <dbReference type="NCBI Taxonomy" id="1797776"/>
    <lineage>
        <taxon>Bacteria</taxon>
        <taxon>Candidatus Daviesiibacteriota</taxon>
    </lineage>
</organism>
<evidence type="ECO:0000313" key="3">
    <source>
        <dbReference type="EMBL" id="OGE40958.1"/>
    </source>
</evidence>
<evidence type="ECO:0000256" key="1">
    <source>
        <dbReference type="ARBA" id="ARBA00022723"/>
    </source>
</evidence>
<dbReference type="SUPFAM" id="SSF54593">
    <property type="entry name" value="Glyoxalase/Bleomycin resistance protein/Dihydroxybiphenyl dioxygenase"/>
    <property type="match status" value="1"/>
</dbReference>
<dbReference type="PANTHER" id="PTHR36113">
    <property type="entry name" value="LYASE, PUTATIVE-RELATED-RELATED"/>
    <property type="match status" value="1"/>
</dbReference>
<evidence type="ECO:0000259" key="2">
    <source>
        <dbReference type="PROSITE" id="PS51819"/>
    </source>
</evidence>
<dbReference type="Proteomes" id="UP000177328">
    <property type="component" value="Unassembled WGS sequence"/>
</dbReference>
<dbReference type="Gene3D" id="3.10.180.10">
    <property type="entry name" value="2,3-Dihydroxybiphenyl 1,2-Dioxygenase, domain 1"/>
    <property type="match status" value="1"/>
</dbReference>
<proteinExistence type="predicted"/>
<evidence type="ECO:0000313" key="4">
    <source>
        <dbReference type="Proteomes" id="UP000177328"/>
    </source>
</evidence>
<keyword evidence="1" id="KW-0479">Metal-binding</keyword>
<dbReference type="InterPro" id="IPR029068">
    <property type="entry name" value="Glyas_Bleomycin-R_OHBP_Dase"/>
</dbReference>
<dbReference type="AlphaFoldDB" id="A0A1F5KJ84"/>
<dbReference type="InterPro" id="IPR004360">
    <property type="entry name" value="Glyas_Fos-R_dOase_dom"/>
</dbReference>
<dbReference type="PROSITE" id="PS51819">
    <property type="entry name" value="VOC"/>
    <property type="match status" value="1"/>
</dbReference>
<reference evidence="3 4" key="1">
    <citation type="journal article" date="2016" name="Nat. Commun.">
        <title>Thousands of microbial genomes shed light on interconnected biogeochemical processes in an aquifer system.</title>
        <authorList>
            <person name="Anantharaman K."/>
            <person name="Brown C.T."/>
            <person name="Hug L.A."/>
            <person name="Sharon I."/>
            <person name="Castelle C.J."/>
            <person name="Probst A.J."/>
            <person name="Thomas B.C."/>
            <person name="Singh A."/>
            <person name="Wilkins M.J."/>
            <person name="Karaoz U."/>
            <person name="Brodie E.L."/>
            <person name="Williams K.H."/>
            <person name="Hubbard S.S."/>
            <person name="Banfield J.F."/>
        </authorList>
    </citation>
    <scope>NUCLEOTIDE SEQUENCE [LARGE SCALE GENOMIC DNA]</scope>
</reference>
<feature type="domain" description="VOC" evidence="2">
    <location>
        <begin position="4"/>
        <end position="132"/>
    </location>
</feature>
<dbReference type="Pfam" id="PF00903">
    <property type="entry name" value="Glyoxalase"/>
    <property type="match status" value="1"/>
</dbReference>
<sequence length="134" mass="15679">MNISFGHIGINVRDLETSKKFYDSLFNFLGAENSHIGKNYAGWFFKDFSLWLHQVGKPHLADPYDEKHLGMQHIAFRAKQKSEVDELYHSYLLPKKIPILYNGPAEYPQYTKGYYAVFFLDPDGIKLELMWTPE</sequence>
<dbReference type="InterPro" id="IPR051332">
    <property type="entry name" value="Fosfomycin_Res_Enzymes"/>
</dbReference>
<dbReference type="GO" id="GO:0046872">
    <property type="term" value="F:metal ion binding"/>
    <property type="evidence" value="ECO:0007669"/>
    <property type="project" value="UniProtKB-KW"/>
</dbReference>
<name>A0A1F5KJ84_9BACT</name>
<comment type="caution">
    <text evidence="3">The sequence shown here is derived from an EMBL/GenBank/DDBJ whole genome shotgun (WGS) entry which is preliminary data.</text>
</comment>
<gene>
    <name evidence="3" type="ORF">A3D25_02880</name>
</gene>
<dbReference type="PANTHER" id="PTHR36113:SF6">
    <property type="entry name" value="FOSFOMYCIN RESISTANCE PROTEIN FOSX"/>
    <property type="match status" value="1"/>
</dbReference>